<gene>
    <name evidence="2" type="ORF">QN277_013980</name>
</gene>
<sequence length="223" mass="24901">MPRKTGCIAPKKIGNDSNLIFPSPEKDCYEGERLFNLLQSIHREIKLARTIDGNSLPEKIWLKQQFSVGVNDVTRILERMAPCSELRSSSQLSPFISCNSRASSVKLQVVLVAGDCTPRWLIKHLPSLASSRKVPLIFVRDKKKGSLRLGELVNLKTAIAVGVKARKNTINKLLEKILRQDGVELDCPSPAETSDLCNIQEPDVKVDMSLTRPNSCSLEIKFY</sequence>
<feature type="domain" description="Ribosomal protein eL8/eL30/eS12/Gadd45" evidence="1">
    <location>
        <begin position="106"/>
        <end position="164"/>
    </location>
</feature>
<evidence type="ECO:0000259" key="1">
    <source>
        <dbReference type="Pfam" id="PF01248"/>
    </source>
</evidence>
<evidence type="ECO:0000313" key="2">
    <source>
        <dbReference type="EMBL" id="KAK4282625.1"/>
    </source>
</evidence>
<dbReference type="PANTHER" id="PTHR47903:SF2">
    <property type="entry name" value="OS07G0636400 PROTEIN"/>
    <property type="match status" value="1"/>
</dbReference>
<organism evidence="2 3">
    <name type="scientific">Acacia crassicarpa</name>
    <name type="common">northern wattle</name>
    <dbReference type="NCBI Taxonomy" id="499986"/>
    <lineage>
        <taxon>Eukaryota</taxon>
        <taxon>Viridiplantae</taxon>
        <taxon>Streptophyta</taxon>
        <taxon>Embryophyta</taxon>
        <taxon>Tracheophyta</taxon>
        <taxon>Spermatophyta</taxon>
        <taxon>Magnoliopsida</taxon>
        <taxon>eudicotyledons</taxon>
        <taxon>Gunneridae</taxon>
        <taxon>Pentapetalae</taxon>
        <taxon>rosids</taxon>
        <taxon>fabids</taxon>
        <taxon>Fabales</taxon>
        <taxon>Fabaceae</taxon>
        <taxon>Caesalpinioideae</taxon>
        <taxon>mimosoid clade</taxon>
        <taxon>Acacieae</taxon>
        <taxon>Acacia</taxon>
    </lineage>
</organism>
<accession>A0AAE1N4U5</accession>
<protein>
    <recommendedName>
        <fullName evidence="1">Ribosomal protein eL8/eL30/eS12/Gadd45 domain-containing protein</fullName>
    </recommendedName>
</protein>
<evidence type="ECO:0000313" key="3">
    <source>
        <dbReference type="Proteomes" id="UP001293593"/>
    </source>
</evidence>
<dbReference type="Pfam" id="PF01248">
    <property type="entry name" value="Ribosomal_L7Ae"/>
    <property type="match status" value="1"/>
</dbReference>
<dbReference type="InterPro" id="IPR004038">
    <property type="entry name" value="Ribosomal_eL8/eL30/eS12/Gad45"/>
</dbReference>
<reference evidence="2" key="1">
    <citation type="submission" date="2023-10" db="EMBL/GenBank/DDBJ databases">
        <title>Chromosome-level genome of the transformable northern wattle, Acacia crassicarpa.</title>
        <authorList>
            <person name="Massaro I."/>
            <person name="Sinha N.R."/>
            <person name="Poethig S."/>
            <person name="Leichty A.R."/>
        </authorList>
    </citation>
    <scope>NUCLEOTIDE SEQUENCE</scope>
    <source>
        <strain evidence="2">Acra3RX</strain>
        <tissue evidence="2">Leaf</tissue>
    </source>
</reference>
<proteinExistence type="predicted"/>
<name>A0AAE1N4U5_9FABA</name>
<keyword evidence="3" id="KW-1185">Reference proteome</keyword>
<comment type="caution">
    <text evidence="2">The sequence shown here is derived from an EMBL/GenBank/DDBJ whole genome shotgun (WGS) entry which is preliminary data.</text>
</comment>
<dbReference type="EMBL" id="JAWXYG010000002">
    <property type="protein sequence ID" value="KAK4282625.1"/>
    <property type="molecule type" value="Genomic_DNA"/>
</dbReference>
<dbReference type="PANTHER" id="PTHR47903">
    <property type="entry name" value="OS07G0636400 PROTEIN"/>
    <property type="match status" value="1"/>
</dbReference>
<dbReference type="Gene3D" id="3.30.1330.30">
    <property type="match status" value="1"/>
</dbReference>
<dbReference type="InterPro" id="IPR029064">
    <property type="entry name" value="Ribosomal_eL30-like_sf"/>
</dbReference>
<dbReference type="AlphaFoldDB" id="A0AAE1N4U5"/>
<dbReference type="Proteomes" id="UP001293593">
    <property type="component" value="Unassembled WGS sequence"/>
</dbReference>
<dbReference type="SUPFAM" id="SSF55315">
    <property type="entry name" value="L30e-like"/>
    <property type="match status" value="1"/>
</dbReference>